<dbReference type="CDD" id="cd05233">
    <property type="entry name" value="SDR_c"/>
    <property type="match status" value="1"/>
</dbReference>
<gene>
    <name evidence="3" type="ORF">SHTP_4794</name>
</gene>
<evidence type="ECO:0000256" key="1">
    <source>
        <dbReference type="ARBA" id="ARBA00006484"/>
    </source>
</evidence>
<dbReference type="Pfam" id="PF13561">
    <property type="entry name" value="adh_short_C2"/>
    <property type="match status" value="1"/>
</dbReference>
<dbReference type="Proteomes" id="UP000218067">
    <property type="component" value="Chromosome"/>
</dbReference>
<evidence type="ECO:0000256" key="2">
    <source>
        <dbReference type="ARBA" id="ARBA00023002"/>
    </source>
</evidence>
<dbReference type="PANTHER" id="PTHR24321">
    <property type="entry name" value="DEHYDROGENASES, SHORT CHAIN"/>
    <property type="match status" value="1"/>
</dbReference>
<dbReference type="GeneID" id="93439350"/>
<organism evidence="3 4">
    <name type="scientific">Mycobacterium ulcerans subsp. shinshuense</name>
    <dbReference type="NCBI Taxonomy" id="1124626"/>
    <lineage>
        <taxon>Bacteria</taxon>
        <taxon>Bacillati</taxon>
        <taxon>Actinomycetota</taxon>
        <taxon>Actinomycetes</taxon>
        <taxon>Mycobacteriales</taxon>
        <taxon>Mycobacteriaceae</taxon>
        <taxon>Mycobacterium</taxon>
        <taxon>Mycobacterium ulcerans group</taxon>
    </lineage>
</organism>
<keyword evidence="2" id="KW-0560">Oxidoreductase</keyword>
<dbReference type="Gene3D" id="3.40.50.720">
    <property type="entry name" value="NAD(P)-binding Rossmann-like Domain"/>
    <property type="match status" value="1"/>
</dbReference>
<proteinExistence type="inferred from homology"/>
<reference evidence="3 4" key="1">
    <citation type="submission" date="2016-08" db="EMBL/GenBank/DDBJ databases">
        <title>Complete genome sequence of Mycobacterium shinshuense, a subspecies of M. ulcerans.</title>
        <authorList>
            <person name="Yoshida M."/>
            <person name="Ogura Y."/>
            <person name="Hayashi T."/>
            <person name="Hoshino Y."/>
        </authorList>
    </citation>
    <scope>NUCLEOTIDE SEQUENCE [LARGE SCALE GENOMIC DNA]</scope>
    <source>
        <strain evidence="4">ATCC 33728</strain>
    </source>
</reference>
<dbReference type="SUPFAM" id="SSF51735">
    <property type="entry name" value="NAD(P)-binding Rossmann-fold domains"/>
    <property type="match status" value="1"/>
</dbReference>
<comment type="similarity">
    <text evidence="1">Belongs to the short-chain dehydrogenases/reductases (SDR) family.</text>
</comment>
<name>A0A1B4Y9C2_MYCUL</name>
<accession>A0A1B4Y9C2</accession>
<dbReference type="GO" id="GO:0016491">
    <property type="term" value="F:oxidoreductase activity"/>
    <property type="evidence" value="ECO:0007669"/>
    <property type="project" value="UniProtKB-KW"/>
</dbReference>
<dbReference type="PRINTS" id="PR00080">
    <property type="entry name" value="SDRFAMILY"/>
</dbReference>
<dbReference type="InterPro" id="IPR002347">
    <property type="entry name" value="SDR_fam"/>
</dbReference>
<evidence type="ECO:0000313" key="3">
    <source>
        <dbReference type="EMBL" id="BAV43659.1"/>
    </source>
</evidence>
<protein>
    <submittedName>
        <fullName evidence="3">Short-chain type dehydrogenase/reductase</fullName>
    </submittedName>
</protein>
<dbReference type="PRINTS" id="PR00081">
    <property type="entry name" value="GDHRDH"/>
</dbReference>
<dbReference type="InterPro" id="IPR036291">
    <property type="entry name" value="NAD(P)-bd_dom_sf"/>
</dbReference>
<dbReference type="PANTHER" id="PTHR24321:SF14">
    <property type="entry name" value="SHORT-CHAIN TYPE DEHYDROGENASE_REDUCTASE BLR2146-RELATED"/>
    <property type="match status" value="1"/>
</dbReference>
<evidence type="ECO:0000313" key="4">
    <source>
        <dbReference type="Proteomes" id="UP000218067"/>
    </source>
</evidence>
<dbReference type="FunFam" id="3.40.50.720:FF:000084">
    <property type="entry name" value="Short-chain dehydrogenase reductase"/>
    <property type="match status" value="1"/>
</dbReference>
<dbReference type="EMBL" id="AP017624">
    <property type="protein sequence ID" value="BAV43659.1"/>
    <property type="molecule type" value="Genomic_DNA"/>
</dbReference>
<sequence>MTAELENKVAIITGACGGIGLETSRVLACAGARVVLADLPETDLAGAAASVGRGAVHHVVDLTNEVSVRALIDFTIDTFGRLDIVDNNAAHSDPADMLVSQMTVDVWDDTFTVNARGTMLMCKYAIPRLISAGGGAIVNISSATAHAAYDMSTAYSCTKAAIETLTRYVATQYGRHGVRCNAIAPGLVRTPRLEVGLPQPIVDIFATHHLAGRIGEPHEIAELVCFLASDRAAFITGQVIAADSGLLAHLPGLPQIRASVAELQSQPS</sequence>
<dbReference type="RefSeq" id="WP_096372084.1">
    <property type="nucleotide sequence ID" value="NZ_AP017624.1"/>
</dbReference>
<dbReference type="AlphaFoldDB" id="A0A1B4Y9C2"/>